<reference evidence="1" key="2">
    <citation type="journal article" date="2015" name="Genome Announc.">
        <title>Draft Genome Sequence of Filamentous Marine Cyanobacterium Lyngbya confervoides Strain BDU141951.</title>
        <authorList>
            <person name="Chandrababunaidu M.M."/>
            <person name="Sen D."/>
            <person name="Tripathy S."/>
        </authorList>
    </citation>
    <scope>NUCLEOTIDE SEQUENCE</scope>
    <source>
        <strain evidence="1">BDU141951</strain>
    </source>
</reference>
<sequence length="215" mass="22478">MLKIKSQFSKQLVRVALISVLVLGLGLLGNPSRALASSKVATPEALNLAINEAAQEFVESILDDYGDILESSFDTAYDPFKTAVKSLSKQISKAEKSAQKAGEEATTPTLMIPEGAFQSAVDAFSTLQETTAGFKAQLESAPEVVQALIDEQVGAKMDALDQAIAEVSTVVDQLAADVAGLDAADPSATATFNEHATALTQSIQAVDLAIDGFDS</sequence>
<dbReference type="AlphaFoldDB" id="A0A0C1VB72"/>
<reference evidence="1" key="3">
    <citation type="submission" date="2020-02" db="EMBL/GenBank/DDBJ databases">
        <authorList>
            <person name="Sarangi A.N."/>
            <person name="Ghosh S."/>
            <person name="Mukherjee M."/>
            <person name="Tripathy S."/>
        </authorList>
    </citation>
    <scope>NUCLEOTIDE SEQUENCE</scope>
    <source>
        <strain evidence="1">BDU141951</strain>
    </source>
</reference>
<proteinExistence type="predicted"/>
<accession>A0A0C1VB72</accession>
<evidence type="ECO:0000313" key="1">
    <source>
        <dbReference type="EMBL" id="NEV70123.1"/>
    </source>
</evidence>
<reference evidence="1" key="1">
    <citation type="submission" date="2014-11" db="EMBL/GenBank/DDBJ databases">
        <authorList>
            <person name="Malar M.C."/>
            <person name="Sen D."/>
            <person name="Tripathy S."/>
        </authorList>
    </citation>
    <scope>NUCLEOTIDE SEQUENCE</scope>
    <source>
        <strain evidence="1">BDU141951</strain>
    </source>
</reference>
<gene>
    <name evidence="1" type="ORF">QQ91_023810</name>
</gene>
<dbReference type="EMBL" id="JTHE02000003">
    <property type="protein sequence ID" value="NEV70123.1"/>
    <property type="molecule type" value="Genomic_DNA"/>
</dbReference>
<name>A0A0C1VB72_9CYAN</name>
<comment type="caution">
    <text evidence="1">The sequence shown here is derived from an EMBL/GenBank/DDBJ whole genome shotgun (WGS) entry which is preliminary data.</text>
</comment>
<organism evidence="1">
    <name type="scientific">Lyngbya confervoides BDU141951</name>
    <dbReference type="NCBI Taxonomy" id="1574623"/>
    <lineage>
        <taxon>Bacteria</taxon>
        <taxon>Bacillati</taxon>
        <taxon>Cyanobacteriota</taxon>
        <taxon>Cyanophyceae</taxon>
        <taxon>Oscillatoriophycideae</taxon>
        <taxon>Oscillatoriales</taxon>
        <taxon>Microcoleaceae</taxon>
        <taxon>Lyngbya</taxon>
    </lineage>
</organism>
<protein>
    <submittedName>
        <fullName evidence="1">Uncharacterized protein</fullName>
    </submittedName>
</protein>